<comment type="caution">
    <text evidence="1">The sequence shown here is derived from an EMBL/GenBank/DDBJ whole genome shotgun (WGS) entry which is preliminary data.</text>
</comment>
<dbReference type="PANTHER" id="PTHR47623">
    <property type="entry name" value="OS09G0287300 PROTEIN"/>
    <property type="match status" value="1"/>
</dbReference>
<name>A0A6G2B8N4_9ACTN</name>
<proteinExistence type="predicted"/>
<reference evidence="1 2" key="1">
    <citation type="submission" date="2019-11" db="EMBL/GenBank/DDBJ databases">
        <authorList>
            <person name="Yuan L."/>
        </authorList>
    </citation>
    <scope>NUCLEOTIDE SEQUENCE [LARGE SCALE GENOMIC DNA]</scope>
    <source>
        <strain evidence="1 2">TRM43335</strain>
    </source>
</reference>
<organism evidence="1 2">
    <name type="scientific">Streptomyces taklimakanensis</name>
    <dbReference type="NCBI Taxonomy" id="2569853"/>
    <lineage>
        <taxon>Bacteria</taxon>
        <taxon>Bacillati</taxon>
        <taxon>Actinomycetota</taxon>
        <taxon>Actinomycetes</taxon>
        <taxon>Kitasatosporales</taxon>
        <taxon>Streptomycetaceae</taxon>
        <taxon>Streptomyces</taxon>
    </lineage>
</organism>
<protein>
    <submittedName>
        <fullName evidence="1">Histidine phosphatase family protein</fullName>
    </submittedName>
</protein>
<evidence type="ECO:0000313" key="2">
    <source>
        <dbReference type="Proteomes" id="UP000473014"/>
    </source>
</evidence>
<sequence length="174" mass="19433">MSVDVPRRIVIFRHAKADWPPQVPDHDRPLAERGRKDAPLAGRWLAASGILPQFALCSTATRTRETWKLAAHELPKRPRTVYEERLYEAVLGQLIEVVNEVPDDVRDLLLIGHNPGMHALADALANEAEEEARSRLDRVGFPTSAIAVISFTGSWKSVELGVGRLEAHWAPHDE</sequence>
<dbReference type="Pfam" id="PF00300">
    <property type="entry name" value="His_Phos_1"/>
    <property type="match status" value="1"/>
</dbReference>
<dbReference type="OrthoDB" id="9810154at2"/>
<keyword evidence="2" id="KW-1185">Reference proteome</keyword>
<dbReference type="InterPro" id="IPR013078">
    <property type="entry name" value="His_Pase_superF_clade-1"/>
</dbReference>
<evidence type="ECO:0000313" key="1">
    <source>
        <dbReference type="EMBL" id="MTE18433.1"/>
    </source>
</evidence>
<accession>A0A6G2B8N4</accession>
<dbReference type="EMBL" id="WIXO01000001">
    <property type="protein sequence ID" value="MTE18433.1"/>
    <property type="molecule type" value="Genomic_DNA"/>
</dbReference>
<dbReference type="RefSeq" id="WP_155070081.1">
    <property type="nucleotide sequence ID" value="NZ_WIXO01000001.1"/>
</dbReference>
<dbReference type="SMART" id="SM00855">
    <property type="entry name" value="PGAM"/>
    <property type="match status" value="1"/>
</dbReference>
<dbReference type="SUPFAM" id="SSF53254">
    <property type="entry name" value="Phosphoglycerate mutase-like"/>
    <property type="match status" value="1"/>
</dbReference>
<dbReference type="AlphaFoldDB" id="A0A6G2B8N4"/>
<dbReference type="Gene3D" id="3.40.50.1240">
    <property type="entry name" value="Phosphoglycerate mutase-like"/>
    <property type="match status" value="1"/>
</dbReference>
<dbReference type="PANTHER" id="PTHR47623:SF1">
    <property type="entry name" value="OS09G0287300 PROTEIN"/>
    <property type="match status" value="1"/>
</dbReference>
<dbReference type="Proteomes" id="UP000473014">
    <property type="component" value="Unassembled WGS sequence"/>
</dbReference>
<dbReference type="InterPro" id="IPR029033">
    <property type="entry name" value="His_PPase_superfam"/>
</dbReference>
<dbReference type="CDD" id="cd07067">
    <property type="entry name" value="HP_PGM_like"/>
    <property type="match status" value="1"/>
</dbReference>
<gene>
    <name evidence="1" type="ORF">F0L17_04680</name>
</gene>